<dbReference type="GO" id="GO:0043565">
    <property type="term" value="F:sequence-specific DNA binding"/>
    <property type="evidence" value="ECO:0007669"/>
    <property type="project" value="TreeGrafter"/>
</dbReference>
<dbReference type="CDD" id="cd08422">
    <property type="entry name" value="PBP2_CrgA_like"/>
    <property type="match status" value="1"/>
</dbReference>
<evidence type="ECO:0000256" key="1">
    <source>
        <dbReference type="ARBA" id="ARBA00009437"/>
    </source>
</evidence>
<dbReference type="InterPro" id="IPR036388">
    <property type="entry name" value="WH-like_DNA-bd_sf"/>
</dbReference>
<dbReference type="Gene3D" id="3.40.190.290">
    <property type="match status" value="1"/>
</dbReference>
<dbReference type="SUPFAM" id="SSF53850">
    <property type="entry name" value="Periplasmic binding protein-like II"/>
    <property type="match status" value="1"/>
</dbReference>
<dbReference type="GO" id="GO:0006351">
    <property type="term" value="P:DNA-templated transcription"/>
    <property type="evidence" value="ECO:0007669"/>
    <property type="project" value="TreeGrafter"/>
</dbReference>
<dbReference type="AlphaFoldDB" id="B7WSI0"/>
<evidence type="ECO:0000256" key="2">
    <source>
        <dbReference type="ARBA" id="ARBA00023015"/>
    </source>
</evidence>
<dbReference type="PRINTS" id="PR00039">
    <property type="entry name" value="HTHLYSR"/>
</dbReference>
<comment type="caution">
    <text evidence="6">The sequence shown here is derived from an EMBL/GenBank/DDBJ whole genome shotgun (WGS) entry which is preliminary data.</text>
</comment>
<keyword evidence="2" id="KW-0805">Transcription regulation</keyword>
<evidence type="ECO:0000259" key="5">
    <source>
        <dbReference type="PROSITE" id="PS50931"/>
    </source>
</evidence>
<dbReference type="SUPFAM" id="SSF46785">
    <property type="entry name" value="Winged helix' DNA-binding domain"/>
    <property type="match status" value="1"/>
</dbReference>
<dbReference type="EMBL" id="AAUJ02000001">
    <property type="protein sequence ID" value="EED67274.1"/>
    <property type="molecule type" value="Genomic_DNA"/>
</dbReference>
<dbReference type="PANTHER" id="PTHR30537:SF5">
    <property type="entry name" value="HTH-TYPE TRANSCRIPTIONAL ACTIVATOR TTDR-RELATED"/>
    <property type="match status" value="1"/>
</dbReference>
<proteinExistence type="inferred from homology"/>
<evidence type="ECO:0000313" key="7">
    <source>
        <dbReference type="Proteomes" id="UP000003039"/>
    </source>
</evidence>
<dbReference type="PROSITE" id="PS50931">
    <property type="entry name" value="HTH_LYSR"/>
    <property type="match status" value="1"/>
</dbReference>
<keyword evidence="4" id="KW-0804">Transcription</keyword>
<dbReference type="Pfam" id="PF03466">
    <property type="entry name" value="LysR_substrate"/>
    <property type="match status" value="1"/>
</dbReference>
<dbReference type="GO" id="GO:0003700">
    <property type="term" value="F:DNA-binding transcription factor activity"/>
    <property type="evidence" value="ECO:0007669"/>
    <property type="project" value="InterPro"/>
</dbReference>
<dbReference type="Pfam" id="PF00126">
    <property type="entry name" value="HTH_1"/>
    <property type="match status" value="1"/>
</dbReference>
<feature type="domain" description="HTH lysR-type" evidence="5">
    <location>
        <begin position="18"/>
        <end position="75"/>
    </location>
</feature>
<dbReference type="InterPro" id="IPR036390">
    <property type="entry name" value="WH_DNA-bd_sf"/>
</dbReference>
<dbReference type="InterPro" id="IPR058163">
    <property type="entry name" value="LysR-type_TF_proteobact-type"/>
</dbReference>
<dbReference type="InterPro" id="IPR005119">
    <property type="entry name" value="LysR_subst-bd"/>
</dbReference>
<gene>
    <name evidence="6" type="ORF">CtesDRAFT_PD2220</name>
</gene>
<dbReference type="InterPro" id="IPR000847">
    <property type="entry name" value="LysR_HTH_N"/>
</dbReference>
<reference evidence="6 7" key="1">
    <citation type="journal article" date="2004" name="Appl. Environ. Microbiol.">
        <title>Mineralization of individual congeners of linear alkylbenzenesulfonate by defined pairs of heterotrophic bacteria.</title>
        <authorList>
            <person name="Schleheck D."/>
            <person name="Knepper T.P."/>
            <person name="Fischer K."/>
            <person name="Cook A.M."/>
        </authorList>
    </citation>
    <scope>NUCLEOTIDE SEQUENCE [LARGE SCALE GENOMIC DNA]</scope>
    <source>
        <strain evidence="7">DSM 14576 / KF-1</strain>
    </source>
</reference>
<organism evidence="6 7">
    <name type="scientific">Comamonas testosteroni (strain DSM 14576 / KF-1)</name>
    <name type="common">Pseudomonas testosteroni</name>
    <dbReference type="NCBI Taxonomy" id="399795"/>
    <lineage>
        <taxon>Bacteria</taxon>
        <taxon>Pseudomonadati</taxon>
        <taxon>Pseudomonadota</taxon>
        <taxon>Betaproteobacteria</taxon>
        <taxon>Burkholderiales</taxon>
        <taxon>Comamonadaceae</taxon>
        <taxon>Comamonas</taxon>
    </lineage>
</organism>
<dbReference type="eggNOG" id="COG0583">
    <property type="taxonomic scope" value="Bacteria"/>
</dbReference>
<comment type="similarity">
    <text evidence="1">Belongs to the LysR transcriptional regulatory family.</text>
</comment>
<evidence type="ECO:0000313" key="6">
    <source>
        <dbReference type="EMBL" id="EED67274.1"/>
    </source>
</evidence>
<dbReference type="PANTHER" id="PTHR30537">
    <property type="entry name" value="HTH-TYPE TRANSCRIPTIONAL REGULATOR"/>
    <property type="match status" value="1"/>
</dbReference>
<dbReference type="Gene3D" id="1.10.10.10">
    <property type="entry name" value="Winged helix-like DNA-binding domain superfamily/Winged helix DNA-binding domain"/>
    <property type="match status" value="1"/>
</dbReference>
<sequence>MKIMFNLCIYASICRRTMDLNAVQMLIKVAECKSFTQAAHILGTTQSRISRAIAQLEADLGTRLLHRNTRNVSLTPDGFTLVDHSAALIAGLEEARQLLLDRRCEPTGVLRMTAPSVLGRVVLTPLLGPMMDRYPGLQIDASFTDRVVDMVDEGFDAAVRIGPLADSRMIARRLPPLRWVTVVAPSYLQAHGAPHTLQELARHRCLSVYNHYLGFKVPWQFKAEGQEPLDWMPPQSISFDSGDPLVEGSLAGLGVAQVMEFAVREHIASARLIPVLTELEGRSRELSLVYPRTRHASPKVKALTQMLLEQARW</sequence>
<dbReference type="Proteomes" id="UP000003039">
    <property type="component" value="Unassembled WGS sequence"/>
</dbReference>
<dbReference type="FunFam" id="1.10.10.10:FF:000001">
    <property type="entry name" value="LysR family transcriptional regulator"/>
    <property type="match status" value="1"/>
</dbReference>
<evidence type="ECO:0000256" key="4">
    <source>
        <dbReference type="ARBA" id="ARBA00023163"/>
    </source>
</evidence>
<accession>B7WSI0</accession>
<protein>
    <submittedName>
        <fullName evidence="6">Transcriptional regulator, LysR family</fullName>
    </submittedName>
</protein>
<name>B7WSI0_COMTK</name>
<evidence type="ECO:0000256" key="3">
    <source>
        <dbReference type="ARBA" id="ARBA00023125"/>
    </source>
</evidence>
<keyword evidence="3" id="KW-0238">DNA-binding</keyword>